<evidence type="ECO:0000313" key="4">
    <source>
        <dbReference type="Proteomes" id="UP000230066"/>
    </source>
</evidence>
<evidence type="ECO:0000313" key="3">
    <source>
        <dbReference type="EMBL" id="THD22881.1"/>
    </source>
</evidence>
<evidence type="ECO:0000256" key="1">
    <source>
        <dbReference type="SAM" id="MobiDB-lite"/>
    </source>
</evidence>
<keyword evidence="2" id="KW-1133">Transmembrane helix</keyword>
<keyword evidence="2" id="KW-0812">Transmembrane</keyword>
<organism evidence="3 4">
    <name type="scientific">Fasciola hepatica</name>
    <name type="common">Liver fluke</name>
    <dbReference type="NCBI Taxonomy" id="6192"/>
    <lineage>
        <taxon>Eukaryota</taxon>
        <taxon>Metazoa</taxon>
        <taxon>Spiralia</taxon>
        <taxon>Lophotrochozoa</taxon>
        <taxon>Platyhelminthes</taxon>
        <taxon>Trematoda</taxon>
        <taxon>Digenea</taxon>
        <taxon>Plagiorchiida</taxon>
        <taxon>Echinostomata</taxon>
        <taxon>Echinostomatoidea</taxon>
        <taxon>Fasciolidae</taxon>
        <taxon>Fasciola</taxon>
    </lineage>
</organism>
<accession>A0A4E0RA58</accession>
<feature type="transmembrane region" description="Helical" evidence="2">
    <location>
        <begin position="232"/>
        <end position="256"/>
    </location>
</feature>
<evidence type="ECO:0000256" key="2">
    <source>
        <dbReference type="SAM" id="Phobius"/>
    </source>
</evidence>
<dbReference type="AlphaFoldDB" id="A0A4E0RA58"/>
<protein>
    <submittedName>
        <fullName evidence="3">Uncharacterized protein</fullName>
    </submittedName>
</protein>
<reference evidence="3" key="1">
    <citation type="submission" date="2019-03" db="EMBL/GenBank/DDBJ databases">
        <title>Improved annotation for the trematode Fasciola hepatica.</title>
        <authorList>
            <person name="Choi Y.-J."/>
            <person name="Martin J."/>
            <person name="Mitreva M."/>
        </authorList>
    </citation>
    <scope>NUCLEOTIDE SEQUENCE [LARGE SCALE GENOMIC DNA]</scope>
</reference>
<gene>
    <name evidence="3" type="ORF">D915_006558</name>
</gene>
<keyword evidence="2" id="KW-0472">Membrane</keyword>
<feature type="region of interest" description="Disordered" evidence="1">
    <location>
        <begin position="186"/>
        <end position="212"/>
    </location>
</feature>
<sequence>MQSQTGQRIRSVSGAFTSYRWMLVVCLSILLAPIRARWWNEDSLAQHSIRNDNRVQIMQLYEGRNILRLRCDAQGINASDSLVLLACPSVKTGFCRQNCISPCLIVEGSPECSNRTLTPIQYCHYRVVSADHVRVDYKVQLESDQDSGKWWCMFRGQSSDPVILQYQPPQSVIMIPDIKAELMPTNKPTNGTATTESIDTNSINPNADNSDRSLDLTEGTQFVFVTNMPLEIMIAIIIFVCLSVIFNVAFFIRCCMVNNYLKKLHKGEPRNQCFDHWLCMKNSKLLPNRSRLNYIRIPEHKSSSQLVYPSSPIMSASLRPGSTLFLPTNNVAGPIYPTSMNSPVLVRNITTSTAQYETQPGMELIYDDVNHSTTYTTVNNGNKSPVTNPLMPVVSTPDGRTWVLDRTGRVYLPCTQPAFPINYETSAKQLGPLALPYESNSYALNCIPEYEQDDVFRGPVLLSNKRSATPLPSRPVQNTVVSRADSTPPLVIPAGPPGSARDLSRSPRPVNQAKLITSFPVSCTDTRSTATSSRTAVSRYPVMHPLSVINLPSVASRTTPLPAIPPISERAQSIPFLTSNRSGLVSPVSTMITPQLSPTSDRGVMDYWFSTQARKLLNADPNSYLEEWTLNK</sequence>
<name>A0A4E0RA58_FASHE</name>
<feature type="region of interest" description="Disordered" evidence="1">
    <location>
        <begin position="486"/>
        <end position="506"/>
    </location>
</feature>
<dbReference type="EMBL" id="JXXN02002467">
    <property type="protein sequence ID" value="THD22881.1"/>
    <property type="molecule type" value="Genomic_DNA"/>
</dbReference>
<keyword evidence="4" id="KW-1185">Reference proteome</keyword>
<proteinExistence type="predicted"/>
<feature type="compositionally biased region" description="Polar residues" evidence="1">
    <location>
        <begin position="186"/>
        <end position="208"/>
    </location>
</feature>
<comment type="caution">
    <text evidence="3">The sequence shown here is derived from an EMBL/GenBank/DDBJ whole genome shotgun (WGS) entry which is preliminary data.</text>
</comment>
<dbReference type="Proteomes" id="UP000230066">
    <property type="component" value="Unassembled WGS sequence"/>
</dbReference>